<dbReference type="Proteomes" id="UP000095286">
    <property type="component" value="Unplaced"/>
</dbReference>
<evidence type="ECO:0000313" key="2">
    <source>
        <dbReference type="WBParaSite" id="RSKR_0000792600.1"/>
    </source>
</evidence>
<proteinExistence type="predicted"/>
<dbReference type="WBParaSite" id="RSKR_0000792600.1">
    <property type="protein sequence ID" value="RSKR_0000792600.1"/>
    <property type="gene ID" value="RSKR_0000792600"/>
</dbReference>
<name>A0AC35U5L4_9BILA</name>
<organism evidence="1 2">
    <name type="scientific">Rhabditophanes sp. KR3021</name>
    <dbReference type="NCBI Taxonomy" id="114890"/>
    <lineage>
        <taxon>Eukaryota</taxon>
        <taxon>Metazoa</taxon>
        <taxon>Ecdysozoa</taxon>
        <taxon>Nematoda</taxon>
        <taxon>Chromadorea</taxon>
        <taxon>Rhabditida</taxon>
        <taxon>Tylenchina</taxon>
        <taxon>Panagrolaimomorpha</taxon>
        <taxon>Strongyloidoidea</taxon>
        <taxon>Alloionematidae</taxon>
        <taxon>Rhabditophanes</taxon>
    </lineage>
</organism>
<sequence>MIHEGKMIQMPCTPPESDPQAEISWFKDGQEISRDLDSNYILANDGSLIISTARLNDSGNYTCEAKNIANKRISENAQIVVFVENVKKFKGDQESVEKLLPTQRRTRLCNNPAPLNGGKDCIGEDEQFNGCRLSCEVFGNWNEWSSWSGCDSLCQKSRSRKCQGLVNPESGQESVCLGPEEQFSFCASEDISPLNCTALKKTTNANGHQFNNHPSDKLNFGGPNELLFDKNNNGISESTDHFSLGAQFVTLSVLGIVSTAILILLLFVCGFLCYKKVAKNKKKKNFRCPHYEKDTVRTVLLSQHQKTHATLAAKISSFGFERSENHLASPYPYNFTLNSKMSANSNYSFKNNPNKSVCSRALDTNAPKYIYGKTMSIKHDGYSSDDNYASLYDIETDTIQHSLTPASNTTYQEDVRDRFATIIAANIDTIGGKIKLQKNGASLFVSEGTLATSKMLFLALSDDIKDKPILSDDEHCLSSLVMCGVCENNSTTTSKYQDDILKPIVLSFDHNASLFPKDNWVFTIYANFGLQEGWHPVNSFSSSESIAKLATSNVEGCIFSVEREKCHVMSNKFGQFLLTGKSKKKNNKPSKRIHISAYISANELNSTCPLTLRVYFVPETGMAVENIRQQEENQGYLIAELNNFLLNEKGSIGCQVEENISPTAFKELEIVEISEASHNWCSQNGLHISVTLPNQPFFQSNNQQRSLSPSSLCLELWEAQSDGSERAVLDLLQTLRVLGSTEGVDILEKYVASLFDYN</sequence>
<reference evidence="2" key="1">
    <citation type="submission" date="2016-11" db="UniProtKB">
        <authorList>
            <consortium name="WormBaseParasite"/>
        </authorList>
    </citation>
    <scope>IDENTIFICATION</scope>
    <source>
        <strain evidence="2">KR3021</strain>
    </source>
</reference>
<evidence type="ECO:0000313" key="1">
    <source>
        <dbReference type="Proteomes" id="UP000095286"/>
    </source>
</evidence>
<protein>
    <submittedName>
        <fullName evidence="2">Netrin receptor UNC5</fullName>
    </submittedName>
</protein>
<accession>A0AC35U5L4</accession>